<evidence type="ECO:0000313" key="1">
    <source>
        <dbReference type="EMBL" id="KAK3295389.1"/>
    </source>
</evidence>
<dbReference type="Proteomes" id="UP001278766">
    <property type="component" value="Unassembled WGS sequence"/>
</dbReference>
<gene>
    <name evidence="1" type="ORF">B0H64DRAFT_145190</name>
</gene>
<evidence type="ECO:0000313" key="2">
    <source>
        <dbReference type="Proteomes" id="UP001278766"/>
    </source>
</evidence>
<comment type="caution">
    <text evidence="1">The sequence shown here is derived from an EMBL/GenBank/DDBJ whole genome shotgun (WGS) entry which is preliminary data.</text>
</comment>
<reference evidence="1" key="2">
    <citation type="submission" date="2023-06" db="EMBL/GenBank/DDBJ databases">
        <authorList>
            <consortium name="Lawrence Berkeley National Laboratory"/>
            <person name="Haridas S."/>
            <person name="Hensen N."/>
            <person name="Bonometti L."/>
            <person name="Westerberg I."/>
            <person name="Brannstrom I.O."/>
            <person name="Guillou S."/>
            <person name="Cros-Aarteil S."/>
            <person name="Calhoun S."/>
            <person name="Kuo A."/>
            <person name="Mondo S."/>
            <person name="Pangilinan J."/>
            <person name="Riley R."/>
            <person name="Labutti K."/>
            <person name="Andreopoulos B."/>
            <person name="Lipzen A."/>
            <person name="Chen C."/>
            <person name="Yanf M."/>
            <person name="Daum C."/>
            <person name="Ng V."/>
            <person name="Clum A."/>
            <person name="Steindorff A."/>
            <person name="Ohm R."/>
            <person name="Martin F."/>
            <person name="Silar P."/>
            <person name="Natvig D."/>
            <person name="Lalanne C."/>
            <person name="Gautier V."/>
            <person name="Ament-Velasquez S.L."/>
            <person name="Kruys A."/>
            <person name="Hutchinson M.I."/>
            <person name="Powell A.J."/>
            <person name="Barry K."/>
            <person name="Miller A.N."/>
            <person name="Grigoriev I.V."/>
            <person name="Debuchy R."/>
            <person name="Gladieux P."/>
            <person name="Thoren M.H."/>
            <person name="Johannesson H."/>
        </authorList>
    </citation>
    <scope>NUCLEOTIDE SEQUENCE</scope>
    <source>
        <strain evidence="1">CBS 168.71</strain>
    </source>
</reference>
<accession>A0AAE0HF33</accession>
<name>A0AAE0HF33_9PEZI</name>
<organism evidence="1 2">
    <name type="scientific">Chaetomium fimeti</name>
    <dbReference type="NCBI Taxonomy" id="1854472"/>
    <lineage>
        <taxon>Eukaryota</taxon>
        <taxon>Fungi</taxon>
        <taxon>Dikarya</taxon>
        <taxon>Ascomycota</taxon>
        <taxon>Pezizomycotina</taxon>
        <taxon>Sordariomycetes</taxon>
        <taxon>Sordariomycetidae</taxon>
        <taxon>Sordariales</taxon>
        <taxon>Chaetomiaceae</taxon>
        <taxon>Chaetomium</taxon>
    </lineage>
</organism>
<keyword evidence="2" id="KW-1185">Reference proteome</keyword>
<dbReference type="EMBL" id="JAUEPN010000004">
    <property type="protein sequence ID" value="KAK3295389.1"/>
    <property type="molecule type" value="Genomic_DNA"/>
</dbReference>
<sequence length="319" mass="36168">MEAVLQQRRPSKDQFLTLREKVMGVYGTLFDLSPAGTVTWRPSTVQGCIPERSNTTTPIYFNGDAAVALDLRRAILLAERNLISRILGVVGLSMPDLAGPQTRLPTTDELSLPIGKTSPDNAHLEVALTCLRSCNNNEDGLISYSRAFLFRHLEAVAGSLSSIDKSHKEQLGPLLHNLFRHDEAIDCMFWFSGRMSLDRWNLRTGRELDEVRRRWLYTPDGVMLLEKLFQDRDLASQIEDDVFQLFLKDEAVDRGRQRVKLLARVTERIARNVFLERSLSSRAHNTAVRFLTGVPISPSPRKNFSWRPLLSRLTVGPLK</sequence>
<dbReference type="AlphaFoldDB" id="A0AAE0HF33"/>
<dbReference type="GeneID" id="87835289"/>
<proteinExistence type="predicted"/>
<reference evidence="1" key="1">
    <citation type="journal article" date="2023" name="Mol. Phylogenet. Evol.">
        <title>Genome-scale phylogeny and comparative genomics of the fungal order Sordariales.</title>
        <authorList>
            <person name="Hensen N."/>
            <person name="Bonometti L."/>
            <person name="Westerberg I."/>
            <person name="Brannstrom I.O."/>
            <person name="Guillou S."/>
            <person name="Cros-Aarteil S."/>
            <person name="Calhoun S."/>
            <person name="Haridas S."/>
            <person name="Kuo A."/>
            <person name="Mondo S."/>
            <person name="Pangilinan J."/>
            <person name="Riley R."/>
            <person name="LaButti K."/>
            <person name="Andreopoulos B."/>
            <person name="Lipzen A."/>
            <person name="Chen C."/>
            <person name="Yan M."/>
            <person name="Daum C."/>
            <person name="Ng V."/>
            <person name="Clum A."/>
            <person name="Steindorff A."/>
            <person name="Ohm R.A."/>
            <person name="Martin F."/>
            <person name="Silar P."/>
            <person name="Natvig D.O."/>
            <person name="Lalanne C."/>
            <person name="Gautier V."/>
            <person name="Ament-Velasquez S.L."/>
            <person name="Kruys A."/>
            <person name="Hutchinson M.I."/>
            <person name="Powell A.J."/>
            <person name="Barry K."/>
            <person name="Miller A.N."/>
            <person name="Grigoriev I.V."/>
            <person name="Debuchy R."/>
            <person name="Gladieux P."/>
            <person name="Hiltunen Thoren M."/>
            <person name="Johannesson H."/>
        </authorList>
    </citation>
    <scope>NUCLEOTIDE SEQUENCE</scope>
    <source>
        <strain evidence="1">CBS 168.71</strain>
    </source>
</reference>
<dbReference type="RefSeq" id="XP_062658903.1">
    <property type="nucleotide sequence ID" value="XM_062798341.1"/>
</dbReference>
<protein>
    <submittedName>
        <fullName evidence="1">Uncharacterized protein</fullName>
    </submittedName>
</protein>